<dbReference type="EMBL" id="JBHSWI010000001">
    <property type="protein sequence ID" value="MFC6645774.1"/>
    <property type="molecule type" value="Genomic_DNA"/>
</dbReference>
<dbReference type="RefSeq" id="WP_263369490.1">
    <property type="nucleotide sequence ID" value="NZ_JAGSYD010000001.1"/>
</dbReference>
<dbReference type="PANTHER" id="PTHR38433">
    <property type="match status" value="1"/>
</dbReference>
<name>A0ABW1Z9I5_9BACT</name>
<comment type="caution">
    <text evidence="1">The sequence shown here is derived from an EMBL/GenBank/DDBJ whole genome shotgun (WGS) entry which is preliminary data.</text>
</comment>
<sequence length="155" mass="16660">MAVPIAFKPAPIDPREELMKQLEAAPREHAEALLELLQVLQVAHDNGTLGLVHGVIGGRDAIATEVAKGVKKPESIAAIRNAIALAKIAGMLDPDLLQRITENMQQASDEAAAEPEPPSLWQIFRRATSRDARRGMGLGVRMLAAFGKATSAQKR</sequence>
<protein>
    <submittedName>
        <fullName evidence="1">DUF1641 domain-containing protein</fullName>
    </submittedName>
</protein>
<proteinExistence type="predicted"/>
<reference evidence="2" key="1">
    <citation type="journal article" date="2019" name="Int. J. Syst. Evol. Microbiol.">
        <title>The Global Catalogue of Microorganisms (GCM) 10K type strain sequencing project: providing services to taxonomists for standard genome sequencing and annotation.</title>
        <authorList>
            <consortium name="The Broad Institute Genomics Platform"/>
            <consortium name="The Broad Institute Genome Sequencing Center for Infectious Disease"/>
            <person name="Wu L."/>
            <person name="Ma J."/>
        </authorList>
    </citation>
    <scope>NUCLEOTIDE SEQUENCE [LARGE SCALE GENOMIC DNA]</scope>
    <source>
        <strain evidence="2">CGMCC 1.16026</strain>
    </source>
</reference>
<gene>
    <name evidence="1" type="ORF">ACFQBQ_09315</name>
</gene>
<evidence type="ECO:0000313" key="1">
    <source>
        <dbReference type="EMBL" id="MFC6645774.1"/>
    </source>
</evidence>
<evidence type="ECO:0000313" key="2">
    <source>
        <dbReference type="Proteomes" id="UP001596391"/>
    </source>
</evidence>
<keyword evidence="2" id="KW-1185">Reference proteome</keyword>
<organism evidence="1 2">
    <name type="scientific">Granulicella cerasi</name>
    <dbReference type="NCBI Taxonomy" id="741063"/>
    <lineage>
        <taxon>Bacteria</taxon>
        <taxon>Pseudomonadati</taxon>
        <taxon>Acidobacteriota</taxon>
        <taxon>Terriglobia</taxon>
        <taxon>Terriglobales</taxon>
        <taxon>Acidobacteriaceae</taxon>
        <taxon>Granulicella</taxon>
    </lineage>
</organism>
<dbReference type="Proteomes" id="UP001596391">
    <property type="component" value="Unassembled WGS sequence"/>
</dbReference>
<dbReference type="PANTHER" id="PTHR38433:SF1">
    <property type="entry name" value="DUF1641 DOMAIN-CONTAINING PROTEIN"/>
    <property type="match status" value="1"/>
</dbReference>
<accession>A0ABW1Z9I5</accession>
<dbReference type="Pfam" id="PF07849">
    <property type="entry name" value="DUF1641"/>
    <property type="match status" value="1"/>
</dbReference>
<dbReference type="InterPro" id="IPR012440">
    <property type="entry name" value="DUF1641"/>
</dbReference>